<organism evidence="3 4">
    <name type="scientific">Cupriavidus agavae</name>
    <dbReference type="NCBI Taxonomy" id="1001822"/>
    <lineage>
        <taxon>Bacteria</taxon>
        <taxon>Pseudomonadati</taxon>
        <taxon>Pseudomonadota</taxon>
        <taxon>Betaproteobacteria</taxon>
        <taxon>Burkholderiales</taxon>
        <taxon>Burkholderiaceae</taxon>
        <taxon>Cupriavidus</taxon>
    </lineage>
</organism>
<dbReference type="EMBL" id="SGXM01000009">
    <property type="protein sequence ID" value="RZT31263.1"/>
    <property type="molecule type" value="Genomic_DNA"/>
</dbReference>
<keyword evidence="1" id="KW-0175">Coiled coil</keyword>
<dbReference type="OrthoDB" id="9135661at2"/>
<feature type="coiled-coil region" evidence="1">
    <location>
        <begin position="40"/>
        <end position="67"/>
    </location>
</feature>
<evidence type="ECO:0000256" key="2">
    <source>
        <dbReference type="SAM" id="MobiDB-lite"/>
    </source>
</evidence>
<keyword evidence="4" id="KW-1185">Reference proteome</keyword>
<accession>A0A4Q7RDL0</accession>
<dbReference type="RefSeq" id="WP_130393348.1">
    <property type="nucleotide sequence ID" value="NZ_SGXM01000009.1"/>
</dbReference>
<evidence type="ECO:0000313" key="4">
    <source>
        <dbReference type="Proteomes" id="UP000291078"/>
    </source>
</evidence>
<dbReference type="AlphaFoldDB" id="A0A4Q7RDL0"/>
<comment type="caution">
    <text evidence="3">The sequence shown here is derived from an EMBL/GenBank/DDBJ whole genome shotgun (WGS) entry which is preliminary data.</text>
</comment>
<dbReference type="Proteomes" id="UP000291078">
    <property type="component" value="Unassembled WGS sequence"/>
</dbReference>
<evidence type="ECO:0000313" key="3">
    <source>
        <dbReference type="EMBL" id="RZT31263.1"/>
    </source>
</evidence>
<gene>
    <name evidence="3" type="ORF">EV147_4444</name>
</gene>
<feature type="region of interest" description="Disordered" evidence="2">
    <location>
        <begin position="147"/>
        <end position="174"/>
    </location>
</feature>
<proteinExistence type="predicted"/>
<protein>
    <submittedName>
        <fullName evidence="3">Uncharacterized protein</fullName>
    </submittedName>
</protein>
<name>A0A4Q7RDL0_9BURK</name>
<sequence>MRSRLPEFLPARPRPSAFALVLGTVSIAVAGWTAYEFLTLRSLGNAVEAARSEAAQWKRQLAAQRSAQRAAGPGADIVRRQAQPMMPVLGWLERTWSEDVSYARIDIDANARSQRLELETRNEAALLALIDALAATPGVRSASLVRQQRGSDDEAGGHGGIEATIQLRWEEPSP</sequence>
<evidence type="ECO:0000256" key="1">
    <source>
        <dbReference type="SAM" id="Coils"/>
    </source>
</evidence>
<reference evidence="3 4" key="1">
    <citation type="journal article" date="2015" name="Stand. Genomic Sci.">
        <title>Genomic Encyclopedia of Bacterial and Archaeal Type Strains, Phase III: the genomes of soil and plant-associated and newly described type strains.</title>
        <authorList>
            <person name="Whitman W.B."/>
            <person name="Woyke T."/>
            <person name="Klenk H.P."/>
            <person name="Zhou Y."/>
            <person name="Lilburn T.G."/>
            <person name="Beck B.J."/>
            <person name="De Vos P."/>
            <person name="Vandamme P."/>
            <person name="Eisen J.A."/>
            <person name="Garrity G."/>
            <person name="Hugenholtz P."/>
            <person name="Kyrpides N.C."/>
        </authorList>
    </citation>
    <scope>NUCLEOTIDE SEQUENCE [LARGE SCALE GENOMIC DNA]</scope>
    <source>
        <strain evidence="3 4">ASC-9842</strain>
    </source>
</reference>